<dbReference type="Proteomes" id="UP000187822">
    <property type="component" value="Chromosome I"/>
</dbReference>
<feature type="transmembrane region" description="Helical" evidence="1">
    <location>
        <begin position="74"/>
        <end position="95"/>
    </location>
</feature>
<feature type="transmembrane region" description="Helical" evidence="1">
    <location>
        <begin position="17"/>
        <end position="38"/>
    </location>
</feature>
<dbReference type="GeneID" id="41587624"/>
<evidence type="ECO:0000256" key="1">
    <source>
        <dbReference type="SAM" id="Phobius"/>
    </source>
</evidence>
<feature type="transmembrane region" description="Helical" evidence="1">
    <location>
        <begin position="148"/>
        <end position="172"/>
    </location>
</feature>
<feature type="transmembrane region" description="Helical" evidence="1">
    <location>
        <begin position="116"/>
        <end position="136"/>
    </location>
</feature>
<keyword evidence="1" id="KW-0472">Membrane</keyword>
<evidence type="ECO:0000313" key="5">
    <source>
        <dbReference type="Proteomes" id="UP000195607"/>
    </source>
</evidence>
<dbReference type="EMBL" id="LT671858">
    <property type="protein sequence ID" value="SIM38392.1"/>
    <property type="molecule type" value="Genomic_DNA"/>
</dbReference>
<gene>
    <name evidence="3" type="ORF">CPM_0290</name>
    <name evidence="2" type="ORF">CSP5_0321</name>
</gene>
<keyword evidence="4" id="KW-1185">Reference proteome</keyword>
<accession>A0A1N5SQJ5</accession>
<name>A0A1N5SQJ5_9ARCH</name>
<reference evidence="2 5" key="1">
    <citation type="submission" date="2016-04" db="EMBL/GenBank/DDBJ databases">
        <authorList>
            <person name="Evans L.H."/>
            <person name="Alamgir A."/>
            <person name="Owens N."/>
            <person name="Weber N.D."/>
            <person name="Virtaneva K."/>
            <person name="Barbian K."/>
            <person name="Babar A."/>
            <person name="Rosenke K."/>
        </authorList>
    </citation>
    <scope>NUCLEOTIDE SEQUENCE [LARGE SCALE GENOMIC DNA]</scope>
    <source>
        <strain evidence="2">S5</strain>
        <strain evidence="5">S5(T) (JCM 30642 \VKM B-2941)</strain>
    </source>
</reference>
<reference evidence="4" key="3">
    <citation type="submission" date="2016-06" db="EMBL/GenBank/DDBJ databases">
        <authorList>
            <person name="Toshchakov V.S."/>
        </authorList>
    </citation>
    <scope>NUCLEOTIDE SEQUENCE [LARGE SCALE GENOMIC DNA]</scope>
    <source>
        <strain>PM4 (JCM 30641</strain>
        <strain evidence="4">\VKM B-2940)</strain>
    </source>
</reference>
<protein>
    <submittedName>
        <fullName evidence="2">Multipass membrane protein</fullName>
    </submittedName>
</protein>
<reference evidence="3" key="2">
    <citation type="submission" date="2016-06" db="EMBL/GenBank/DDBJ databases">
        <authorList>
            <person name="Olsen C.W."/>
            <person name="Carey S."/>
            <person name="Hinshaw L."/>
            <person name="Karasin A.I."/>
        </authorList>
    </citation>
    <scope>NUCLEOTIDE SEQUENCE [LARGE SCALE GENOMIC DNA]</scope>
    <source>
        <strain evidence="3">PM4</strain>
    </source>
</reference>
<keyword evidence="1" id="KW-0812">Transmembrane</keyword>
<organism evidence="2 5">
    <name type="scientific">Cuniculiplasma divulgatum</name>
    <dbReference type="NCBI Taxonomy" id="1673428"/>
    <lineage>
        <taxon>Archaea</taxon>
        <taxon>Methanobacteriati</taxon>
        <taxon>Thermoplasmatota</taxon>
        <taxon>Thermoplasmata</taxon>
        <taxon>Thermoplasmatales</taxon>
        <taxon>Cuniculiplasmataceae</taxon>
        <taxon>Cuniculiplasma</taxon>
    </lineage>
</organism>
<evidence type="ECO:0000313" key="3">
    <source>
        <dbReference type="EMBL" id="SJK84176.1"/>
    </source>
</evidence>
<evidence type="ECO:0000313" key="2">
    <source>
        <dbReference type="EMBL" id="SIM38392.1"/>
    </source>
</evidence>
<dbReference type="Proteomes" id="UP000195607">
    <property type="component" value="Chromosome I"/>
</dbReference>
<dbReference type="EMBL" id="LT719092">
    <property type="protein sequence ID" value="SJK84176.1"/>
    <property type="molecule type" value="Genomic_DNA"/>
</dbReference>
<sequence length="189" mass="22319">MKICATTRSFWDKSFEYIMGIFAFIAPLISTYIIVRLLSRKNTAWLFVIINVIVISIIPFIFGLFFRLSSILDIAILMIIYSLIFVPVTTSILRSRRKRLNFQGKWNIITAFRKHWVIYAASMVFYTFSLVFIWSFAFDVPSSLSNLIFYVFTGFLTFYYLILGFGIARVGMEEKRKRKREMEQNRTIQ</sequence>
<evidence type="ECO:0000313" key="4">
    <source>
        <dbReference type="Proteomes" id="UP000187822"/>
    </source>
</evidence>
<proteinExistence type="predicted"/>
<feature type="transmembrane region" description="Helical" evidence="1">
    <location>
        <begin position="45"/>
        <end position="68"/>
    </location>
</feature>
<dbReference type="STRING" id="1673428.CPM_0290"/>
<dbReference type="RefSeq" id="WP_077075872.1">
    <property type="nucleotide sequence ID" value="NZ_LT671858.1"/>
</dbReference>
<keyword evidence="1" id="KW-1133">Transmembrane helix</keyword>
<dbReference type="KEGG" id="cdiv:CPM_0290"/>
<dbReference type="AlphaFoldDB" id="A0A1N5SQJ5"/>